<evidence type="ECO:0000313" key="3">
    <source>
        <dbReference type="EMBL" id="ADL34963.1"/>
    </source>
</evidence>
<dbReference type="Proteomes" id="UP000001299">
    <property type="component" value="Chromosome 1"/>
</dbReference>
<dbReference type="eggNOG" id="ENOG50336SC">
    <property type="taxonomic scope" value="Bacteria"/>
</dbReference>
<accession>E0RY08</accession>
<dbReference type="EMBL" id="CP001810">
    <property type="protein sequence ID" value="ADL34963.1"/>
    <property type="molecule type" value="Genomic_DNA"/>
</dbReference>
<dbReference type="HOGENOM" id="CLU_1615922_0_0_9"/>
<keyword evidence="2" id="KW-0472">Membrane</keyword>
<keyword evidence="2" id="KW-1133">Transmembrane helix</keyword>
<feature type="region of interest" description="Disordered" evidence="1">
    <location>
        <begin position="1"/>
        <end position="32"/>
    </location>
</feature>
<name>E0RY08_BUTPB</name>
<dbReference type="KEGG" id="bpb:bpr_I2230"/>
<evidence type="ECO:0000313" key="4">
    <source>
        <dbReference type="Proteomes" id="UP000001299"/>
    </source>
</evidence>
<evidence type="ECO:0000256" key="1">
    <source>
        <dbReference type="SAM" id="MobiDB-lite"/>
    </source>
</evidence>
<protein>
    <submittedName>
        <fullName evidence="3">Uncharacterized protein</fullName>
    </submittedName>
</protein>
<dbReference type="STRING" id="515622.bpr_I2230"/>
<proteinExistence type="predicted"/>
<gene>
    <name evidence="3" type="ordered locus">bpr_I2230</name>
</gene>
<dbReference type="AlphaFoldDB" id="E0RY08"/>
<sequence>MSIEDKDMSEIIESDFDEADKRNSQEGVSRRRNKVMKMGNSIRGRVSVFLAALLVVVFLCSCGSDATFDGSKTGDENHFDIEFNMLNTSYTHELEMKEGESIDVHIEAQSGNISLSIQKENETPIYRGNKLESADFKVGVESSGKYTLTVTGQKAKGHVVLTRE</sequence>
<keyword evidence="4" id="KW-1185">Reference proteome</keyword>
<feature type="transmembrane region" description="Helical" evidence="2">
    <location>
        <begin position="42"/>
        <end position="59"/>
    </location>
</feature>
<organism evidence="3 4">
    <name type="scientific">Butyrivibrio proteoclasticus (strain ATCC 51982 / DSM 14932 / B316)</name>
    <name type="common">Clostridium proteoclasticum</name>
    <dbReference type="NCBI Taxonomy" id="515622"/>
    <lineage>
        <taxon>Bacteria</taxon>
        <taxon>Bacillati</taxon>
        <taxon>Bacillota</taxon>
        <taxon>Clostridia</taxon>
        <taxon>Lachnospirales</taxon>
        <taxon>Lachnospiraceae</taxon>
        <taxon>Butyrivibrio</taxon>
    </lineage>
</organism>
<reference evidence="3 4" key="1">
    <citation type="journal article" date="2010" name="PLoS ONE">
        <title>The glycobiome of the rumen bacterium Butyrivibrio proteoclasticus B316(T) highlights adaptation to a polysaccharide-rich environment.</title>
        <authorList>
            <person name="Kelly W.J."/>
            <person name="Leahy S.C."/>
            <person name="Altermann E."/>
            <person name="Yeoman C.J."/>
            <person name="Dunne J.C."/>
            <person name="Kong Z."/>
            <person name="Pacheco D.M."/>
            <person name="Li D."/>
            <person name="Noel S.J."/>
            <person name="Moon C.D."/>
            <person name="Cookson A.L."/>
            <person name="Attwood G.T."/>
        </authorList>
    </citation>
    <scope>NUCLEOTIDE SEQUENCE [LARGE SCALE GENOMIC DNA]</scope>
    <source>
        <strain evidence="4">ATCC 51982 / DSM 14932 / B316</strain>
    </source>
</reference>
<dbReference type="RefSeq" id="WP_013281616.1">
    <property type="nucleotide sequence ID" value="NC_014387.1"/>
</dbReference>
<evidence type="ECO:0000256" key="2">
    <source>
        <dbReference type="SAM" id="Phobius"/>
    </source>
</evidence>
<keyword evidence="2" id="KW-0812">Transmembrane</keyword>